<reference evidence="2" key="2">
    <citation type="journal article" date="2023" name="Science">
        <title>Genomic signatures of disease resistance in endangered staghorn corals.</title>
        <authorList>
            <person name="Vollmer S.V."/>
            <person name="Selwyn J.D."/>
            <person name="Despard B.A."/>
            <person name="Roesel C.L."/>
        </authorList>
    </citation>
    <scope>NUCLEOTIDE SEQUENCE</scope>
    <source>
        <strain evidence="2">K2</strain>
    </source>
</reference>
<dbReference type="EMBL" id="JARQWQ010000022">
    <property type="protein sequence ID" value="KAK2564636.1"/>
    <property type="molecule type" value="Genomic_DNA"/>
</dbReference>
<feature type="region of interest" description="Disordered" evidence="1">
    <location>
        <begin position="245"/>
        <end position="301"/>
    </location>
</feature>
<feature type="region of interest" description="Disordered" evidence="1">
    <location>
        <begin position="430"/>
        <end position="464"/>
    </location>
</feature>
<evidence type="ECO:0000256" key="1">
    <source>
        <dbReference type="SAM" id="MobiDB-lite"/>
    </source>
</evidence>
<name>A0AAD9QPA3_ACRCE</name>
<feature type="compositionally biased region" description="Basic and acidic residues" evidence="1">
    <location>
        <begin position="93"/>
        <end position="110"/>
    </location>
</feature>
<comment type="caution">
    <text evidence="2">The sequence shown here is derived from an EMBL/GenBank/DDBJ whole genome shotgun (WGS) entry which is preliminary data.</text>
</comment>
<protein>
    <submittedName>
        <fullName evidence="2">Uncharacterized protein</fullName>
    </submittedName>
</protein>
<feature type="compositionally biased region" description="Polar residues" evidence="1">
    <location>
        <begin position="265"/>
        <end position="277"/>
    </location>
</feature>
<accession>A0AAD9QPA3</accession>
<feature type="compositionally biased region" description="Basic and acidic residues" evidence="1">
    <location>
        <begin position="68"/>
        <end position="78"/>
    </location>
</feature>
<gene>
    <name evidence="2" type="ORF">P5673_012108</name>
</gene>
<feature type="region of interest" description="Disordered" evidence="1">
    <location>
        <begin position="218"/>
        <end position="237"/>
    </location>
</feature>
<keyword evidence="3" id="KW-1185">Reference proteome</keyword>
<reference evidence="2" key="1">
    <citation type="journal article" date="2023" name="G3 (Bethesda)">
        <title>Whole genome assembly and annotation of the endangered Caribbean coral Acropora cervicornis.</title>
        <authorList>
            <person name="Selwyn J.D."/>
            <person name="Vollmer S.V."/>
        </authorList>
    </citation>
    <scope>NUCLEOTIDE SEQUENCE</scope>
    <source>
        <strain evidence="2">K2</strain>
    </source>
</reference>
<dbReference type="AlphaFoldDB" id="A0AAD9QPA3"/>
<feature type="compositionally biased region" description="Polar residues" evidence="1">
    <location>
        <begin position="339"/>
        <end position="351"/>
    </location>
</feature>
<organism evidence="2 3">
    <name type="scientific">Acropora cervicornis</name>
    <name type="common">Staghorn coral</name>
    <dbReference type="NCBI Taxonomy" id="6130"/>
    <lineage>
        <taxon>Eukaryota</taxon>
        <taxon>Metazoa</taxon>
        <taxon>Cnidaria</taxon>
        <taxon>Anthozoa</taxon>
        <taxon>Hexacorallia</taxon>
        <taxon>Scleractinia</taxon>
        <taxon>Astrocoeniina</taxon>
        <taxon>Acroporidae</taxon>
        <taxon>Acropora</taxon>
    </lineage>
</organism>
<feature type="region of interest" description="Disordered" evidence="1">
    <location>
        <begin position="68"/>
        <end position="111"/>
    </location>
</feature>
<sequence length="551" mass="62770">MLKQVRHISEGNFYGLRVTNNAQKLNLDRKIRTLETCKDMQSHVYRKEEQELASTLKRLQDSKHDCLVDSDDFPDRRTPSHHGPTSFHSRHQLSTDKLEHLRRRPSEQSKRKIQVNLSSDVTDATSVTKVPYQVSVLADTSDVNIIISVAPKASSVDPVAKQSEVSSFPPLVRPLQRGASAGTEIHRTRGFLSCVVCNLPRYTQGRESNHVCACPPQCSKHSLHGHHSSKNQSNLHAEDDRYKRQTRGSLGNGDHPARLHLSHVPHNTQRAAGSRTSGLEDDNTSHTSGPHGRNNKQNPIDNDHRLKEQERHNRESSFGEHKTWRSTFDNSSRTLWSTNAEGRSRVNSLGESDNRSYKGRRGSRHSGNCHEEELYNLLERLQKMFPSQTREVSNDSKNDQDPEPVFTGLIHPNNVINHHHFLPYEAAHKKDKTLQASKHHTAHDTSHPSLPHLSRDKKASHQMPQMPPSLALFAAAFDRNHKPPSGTHSILPKLTQLLAAYDEDQEHRYPWPRPPAIKFDTEDYKKLYKCRYLRLSKSNLESLEILNAEQQ</sequence>
<feature type="region of interest" description="Disordered" evidence="1">
    <location>
        <begin position="339"/>
        <end position="367"/>
    </location>
</feature>
<evidence type="ECO:0000313" key="3">
    <source>
        <dbReference type="Proteomes" id="UP001249851"/>
    </source>
</evidence>
<dbReference type="Proteomes" id="UP001249851">
    <property type="component" value="Unassembled WGS sequence"/>
</dbReference>
<evidence type="ECO:0000313" key="2">
    <source>
        <dbReference type="EMBL" id="KAK2564636.1"/>
    </source>
</evidence>
<proteinExistence type="predicted"/>